<keyword evidence="1" id="KW-0472">Membrane</keyword>
<dbReference type="RefSeq" id="WP_207881628.1">
    <property type="nucleotide sequence ID" value="NZ_JAFVMF010000011.1"/>
</dbReference>
<evidence type="ECO:0000313" key="3">
    <source>
        <dbReference type="Proteomes" id="UP000664771"/>
    </source>
</evidence>
<accession>A0ABS3LWN7</accession>
<proteinExistence type="predicted"/>
<dbReference type="Proteomes" id="UP000664771">
    <property type="component" value="Unassembled WGS sequence"/>
</dbReference>
<evidence type="ECO:0000256" key="1">
    <source>
        <dbReference type="SAM" id="Phobius"/>
    </source>
</evidence>
<evidence type="ECO:0000313" key="2">
    <source>
        <dbReference type="EMBL" id="MBO1360334.1"/>
    </source>
</evidence>
<keyword evidence="3" id="KW-1185">Reference proteome</keyword>
<sequence>MDLSSIKLDDTLKAVQIAFYIVGTSVAVLTYRAARRGLLNTVATEYQKRVMDRLQQLSEDLFSEFDDTSLTHWSRTNPVHDTIKEINEIFIDDDLVDLKEEIFAARRYDYGIPILPNVLRLMHMLKPITSDPFIPRNIKAAVVDLIENRINVMQSIYGNEFERYTDHLAKRKQKPLTKLEDINKFHNRTIDQLNQQGYGICSIEVDTHNIRTMIQDYFESFNPHRRWWHRTFAAERRLEHNQESRLAASRLIRPLARSMKTAALPIVTDYARTSAISGQRPSYILKLQAKNSG</sequence>
<feature type="transmembrane region" description="Helical" evidence="1">
    <location>
        <begin position="12"/>
        <end position="31"/>
    </location>
</feature>
<organism evidence="2 3">
    <name type="scientific">Acetobacter sacchari</name>
    <dbReference type="NCBI Taxonomy" id="2661687"/>
    <lineage>
        <taxon>Bacteria</taxon>
        <taxon>Pseudomonadati</taxon>
        <taxon>Pseudomonadota</taxon>
        <taxon>Alphaproteobacteria</taxon>
        <taxon>Acetobacterales</taxon>
        <taxon>Acetobacteraceae</taxon>
        <taxon>Acetobacter</taxon>
    </lineage>
</organism>
<comment type="caution">
    <text evidence="2">The sequence shown here is derived from an EMBL/GenBank/DDBJ whole genome shotgun (WGS) entry which is preliminary data.</text>
</comment>
<protein>
    <submittedName>
        <fullName evidence="2">Uncharacterized protein</fullName>
    </submittedName>
</protein>
<reference evidence="2 3" key="1">
    <citation type="submission" date="2021-03" db="EMBL/GenBank/DDBJ databases">
        <title>The complete genome sequence of Acetobacter sacchari TBRC 11175.</title>
        <authorList>
            <person name="Charoenyingcharoen P."/>
            <person name="Yukphan P."/>
        </authorList>
    </citation>
    <scope>NUCLEOTIDE SEQUENCE [LARGE SCALE GENOMIC DNA]</scope>
    <source>
        <strain evidence="2 3">TBRC 11175</strain>
    </source>
</reference>
<gene>
    <name evidence="2" type="ORF">J2D73_11100</name>
</gene>
<dbReference type="EMBL" id="JAFVMF010000011">
    <property type="protein sequence ID" value="MBO1360334.1"/>
    <property type="molecule type" value="Genomic_DNA"/>
</dbReference>
<keyword evidence="1" id="KW-1133">Transmembrane helix</keyword>
<name>A0ABS3LWN7_9PROT</name>
<keyword evidence="1" id="KW-0812">Transmembrane</keyword>